<evidence type="ECO:0000313" key="3">
    <source>
        <dbReference type="Proteomes" id="UP000631114"/>
    </source>
</evidence>
<reference evidence="2 3" key="1">
    <citation type="submission" date="2020-10" db="EMBL/GenBank/DDBJ databases">
        <title>The Coptis chinensis genome and diversification of protoberbering-type alkaloids.</title>
        <authorList>
            <person name="Wang B."/>
            <person name="Shu S."/>
            <person name="Song C."/>
            <person name="Liu Y."/>
        </authorList>
    </citation>
    <scope>NUCLEOTIDE SEQUENCE [LARGE SCALE GENOMIC DNA]</scope>
    <source>
        <strain evidence="2">HL-2020</strain>
        <tissue evidence="2">Leaf</tissue>
    </source>
</reference>
<name>A0A835I2F2_9MAGN</name>
<keyword evidence="3" id="KW-1185">Reference proteome</keyword>
<sequence length="185" mass="20740">MCFSAKVFISGSGEGAMDGDGVYRPPRLLLLEEMSKLEKIATERIKCFIEKAKQSDFMRGLMDDLEGKPEEVKETFGAESRDVKRYKARMDERARQEEKLFTRAPLTKKEKRREKHLKIEQWSSGLLGRLGSHGSAFGNDMVLFMLEVCALSASTDLRKPLAHRGASSGTSGQRAINFPGSVKYS</sequence>
<dbReference type="OrthoDB" id="203440at2759"/>
<feature type="region of interest" description="Disordered" evidence="1">
    <location>
        <begin position="161"/>
        <end position="185"/>
    </location>
</feature>
<evidence type="ECO:0000256" key="1">
    <source>
        <dbReference type="SAM" id="MobiDB-lite"/>
    </source>
</evidence>
<protein>
    <submittedName>
        <fullName evidence="2">Uncharacterized protein</fullName>
    </submittedName>
</protein>
<evidence type="ECO:0000313" key="2">
    <source>
        <dbReference type="EMBL" id="KAF9609261.1"/>
    </source>
</evidence>
<proteinExistence type="predicted"/>
<gene>
    <name evidence="2" type="ORF">IFM89_014455</name>
</gene>
<dbReference type="EMBL" id="JADFTS010000004">
    <property type="protein sequence ID" value="KAF9609261.1"/>
    <property type="molecule type" value="Genomic_DNA"/>
</dbReference>
<dbReference type="Proteomes" id="UP000631114">
    <property type="component" value="Unassembled WGS sequence"/>
</dbReference>
<dbReference type="AlphaFoldDB" id="A0A835I2F2"/>
<accession>A0A835I2F2</accession>
<comment type="caution">
    <text evidence="2">The sequence shown here is derived from an EMBL/GenBank/DDBJ whole genome shotgun (WGS) entry which is preliminary data.</text>
</comment>
<organism evidence="2 3">
    <name type="scientific">Coptis chinensis</name>
    <dbReference type="NCBI Taxonomy" id="261450"/>
    <lineage>
        <taxon>Eukaryota</taxon>
        <taxon>Viridiplantae</taxon>
        <taxon>Streptophyta</taxon>
        <taxon>Embryophyta</taxon>
        <taxon>Tracheophyta</taxon>
        <taxon>Spermatophyta</taxon>
        <taxon>Magnoliopsida</taxon>
        <taxon>Ranunculales</taxon>
        <taxon>Ranunculaceae</taxon>
        <taxon>Coptidoideae</taxon>
        <taxon>Coptis</taxon>
    </lineage>
</organism>